<comment type="caution">
    <text evidence="10">The sequence shown here is derived from an EMBL/GenBank/DDBJ whole genome shotgun (WGS) entry which is preliminary data.</text>
</comment>
<dbReference type="SUPFAM" id="SSF52540">
    <property type="entry name" value="P-loop containing nucleoside triphosphate hydrolases"/>
    <property type="match status" value="1"/>
</dbReference>
<keyword evidence="11" id="KW-1185">Reference proteome</keyword>
<keyword evidence="4 10" id="KW-0067">ATP-binding</keyword>
<dbReference type="PANTHER" id="PTHR24221:SF654">
    <property type="entry name" value="ATP-BINDING CASSETTE SUB-FAMILY B MEMBER 6"/>
    <property type="match status" value="1"/>
</dbReference>
<keyword evidence="5 7" id="KW-1133">Transmembrane helix</keyword>
<evidence type="ECO:0000256" key="1">
    <source>
        <dbReference type="ARBA" id="ARBA00004651"/>
    </source>
</evidence>
<dbReference type="Proteomes" id="UP000607281">
    <property type="component" value="Unassembled WGS sequence"/>
</dbReference>
<evidence type="ECO:0000259" key="8">
    <source>
        <dbReference type="PROSITE" id="PS50893"/>
    </source>
</evidence>
<gene>
    <name evidence="10" type="ORF">H6G18_02730</name>
</gene>
<dbReference type="PROSITE" id="PS50893">
    <property type="entry name" value="ABC_TRANSPORTER_2"/>
    <property type="match status" value="1"/>
</dbReference>
<protein>
    <submittedName>
        <fullName evidence="10">ABC transporter ATP-binding protein</fullName>
    </submittedName>
</protein>
<evidence type="ECO:0000256" key="3">
    <source>
        <dbReference type="ARBA" id="ARBA00022741"/>
    </source>
</evidence>
<feature type="transmembrane region" description="Helical" evidence="7">
    <location>
        <begin position="153"/>
        <end position="175"/>
    </location>
</feature>
<evidence type="ECO:0000256" key="2">
    <source>
        <dbReference type="ARBA" id="ARBA00022692"/>
    </source>
</evidence>
<dbReference type="InterPro" id="IPR036640">
    <property type="entry name" value="ABC1_TM_sf"/>
</dbReference>
<comment type="subcellular location">
    <subcellularLocation>
        <location evidence="1">Cell membrane</location>
        <topology evidence="1">Multi-pass membrane protein</topology>
    </subcellularLocation>
</comment>
<keyword evidence="2 7" id="KW-0812">Transmembrane</keyword>
<dbReference type="Pfam" id="PF00005">
    <property type="entry name" value="ABC_tran"/>
    <property type="match status" value="1"/>
</dbReference>
<dbReference type="EMBL" id="JACJRF010000003">
    <property type="protein sequence ID" value="MBD2343064.1"/>
    <property type="molecule type" value="Genomic_DNA"/>
</dbReference>
<feature type="transmembrane region" description="Helical" evidence="7">
    <location>
        <begin position="79"/>
        <end position="107"/>
    </location>
</feature>
<dbReference type="Pfam" id="PF00664">
    <property type="entry name" value="ABC_membrane"/>
    <property type="match status" value="1"/>
</dbReference>
<keyword evidence="6 7" id="KW-0472">Membrane</keyword>
<proteinExistence type="predicted"/>
<dbReference type="SMART" id="SM00382">
    <property type="entry name" value="AAA"/>
    <property type="match status" value="1"/>
</dbReference>
<dbReference type="Gene3D" id="1.20.1560.10">
    <property type="entry name" value="ABC transporter type 1, transmembrane domain"/>
    <property type="match status" value="1"/>
</dbReference>
<evidence type="ECO:0000256" key="5">
    <source>
        <dbReference type="ARBA" id="ARBA00022989"/>
    </source>
</evidence>
<feature type="transmembrane region" description="Helical" evidence="7">
    <location>
        <begin position="21"/>
        <end position="46"/>
    </location>
</feature>
<evidence type="ECO:0000313" key="10">
    <source>
        <dbReference type="EMBL" id="MBD2343064.1"/>
    </source>
</evidence>
<dbReference type="PROSITE" id="PS00211">
    <property type="entry name" value="ABC_TRANSPORTER_1"/>
    <property type="match status" value="1"/>
</dbReference>
<dbReference type="PROSITE" id="PS50929">
    <property type="entry name" value="ABC_TM1F"/>
    <property type="match status" value="1"/>
</dbReference>
<feature type="domain" description="ABC transmembrane type-1" evidence="9">
    <location>
        <begin position="61"/>
        <end position="312"/>
    </location>
</feature>
<organism evidence="10 11">
    <name type="scientific">Anabaena subtropica FACHB-260</name>
    <dbReference type="NCBI Taxonomy" id="2692884"/>
    <lineage>
        <taxon>Bacteria</taxon>
        <taxon>Bacillati</taxon>
        <taxon>Cyanobacteriota</taxon>
        <taxon>Cyanophyceae</taxon>
        <taxon>Nostocales</taxon>
        <taxon>Nostocaceae</taxon>
        <taxon>Anabaena</taxon>
    </lineage>
</organism>
<dbReference type="InterPro" id="IPR003439">
    <property type="entry name" value="ABC_transporter-like_ATP-bd"/>
</dbReference>
<dbReference type="RefSeq" id="WP_190405546.1">
    <property type="nucleotide sequence ID" value="NZ_JACJRF010000003.1"/>
</dbReference>
<dbReference type="InterPro" id="IPR003593">
    <property type="entry name" value="AAA+_ATPase"/>
</dbReference>
<feature type="transmembrane region" description="Helical" evidence="7">
    <location>
        <begin position="260"/>
        <end position="286"/>
    </location>
</feature>
<reference evidence="10 11" key="1">
    <citation type="journal article" date="2020" name="ISME J.">
        <title>Comparative genomics reveals insights into cyanobacterial evolution and habitat adaptation.</title>
        <authorList>
            <person name="Chen M.Y."/>
            <person name="Teng W.K."/>
            <person name="Zhao L."/>
            <person name="Hu C.X."/>
            <person name="Zhou Y.K."/>
            <person name="Han B.P."/>
            <person name="Song L.R."/>
            <person name="Shu W.S."/>
        </authorList>
    </citation>
    <scope>NUCLEOTIDE SEQUENCE [LARGE SCALE GENOMIC DNA]</scope>
    <source>
        <strain evidence="10 11">FACHB-260</strain>
    </source>
</reference>
<dbReference type="SUPFAM" id="SSF90123">
    <property type="entry name" value="ABC transporter transmembrane region"/>
    <property type="match status" value="1"/>
</dbReference>
<dbReference type="Gene3D" id="3.40.50.300">
    <property type="entry name" value="P-loop containing nucleotide triphosphate hydrolases"/>
    <property type="match status" value="1"/>
</dbReference>
<dbReference type="PANTHER" id="PTHR24221">
    <property type="entry name" value="ATP-BINDING CASSETTE SUB-FAMILY B"/>
    <property type="match status" value="1"/>
</dbReference>
<dbReference type="InterPro" id="IPR039421">
    <property type="entry name" value="Type_1_exporter"/>
</dbReference>
<evidence type="ECO:0000259" key="9">
    <source>
        <dbReference type="PROSITE" id="PS50929"/>
    </source>
</evidence>
<accession>A0ABR8CL78</accession>
<dbReference type="InterPro" id="IPR017871">
    <property type="entry name" value="ABC_transporter-like_CS"/>
</dbReference>
<evidence type="ECO:0000256" key="4">
    <source>
        <dbReference type="ARBA" id="ARBA00022840"/>
    </source>
</evidence>
<evidence type="ECO:0000313" key="11">
    <source>
        <dbReference type="Proteomes" id="UP000607281"/>
    </source>
</evidence>
<feature type="domain" description="ABC transporter" evidence="8">
    <location>
        <begin position="355"/>
        <end position="590"/>
    </location>
</feature>
<dbReference type="InterPro" id="IPR027417">
    <property type="entry name" value="P-loop_NTPase"/>
</dbReference>
<feature type="transmembrane region" description="Helical" evidence="7">
    <location>
        <begin position="181"/>
        <end position="199"/>
    </location>
</feature>
<name>A0ABR8CL78_9NOST</name>
<dbReference type="GO" id="GO:0005524">
    <property type="term" value="F:ATP binding"/>
    <property type="evidence" value="ECO:0007669"/>
    <property type="project" value="UniProtKB-KW"/>
</dbReference>
<evidence type="ECO:0000256" key="7">
    <source>
        <dbReference type="SAM" id="Phobius"/>
    </source>
</evidence>
<evidence type="ECO:0000256" key="6">
    <source>
        <dbReference type="ARBA" id="ARBA00023136"/>
    </source>
</evidence>
<keyword evidence="3" id="KW-0547">Nucleotide-binding</keyword>
<dbReference type="InterPro" id="IPR011527">
    <property type="entry name" value="ABC1_TM_dom"/>
</dbReference>
<sequence length="597" mass="66858">MKKNNIYTSILSILRLYPWSIPVIVFLGTLSSFFEGIGISLFIPLLQSVDQTNFSTGKNNFLVDFLNRIFVDVSPNNRLIIIAVAIVGSIFFKNLLIYGNSMLFAWFNSRISHELRSKIFNQLLSISYSFLEGSESGKLMNTLASETWRTGQALSAFVSLIITCCTIFVFTILLLLLSWQLTVLVAILMTLISVIIQLVTRRVKELGQQAVDSNSALATRMWEGLAGMKVIRAFGRENYEQERFDRVSKKVRSTFFKLDVLSASVNPISEVLSALLLVCILVITLLQDKTSLPRLLTFIFILYRLQPQVKQLDAARINLIALSSAVNDVISLLDDSDKPYIRSGNINFQKLKKGIYFESVSFAYNATEKPAIQDISLFIPQGKTIAIVGPSGAGKSTLIGLICRFYNLEIGEIYIDDYSLKELNLQDWRNQIAIVSQDVHMFSTTVLENIAYGRLGVTESEIIEAAKLANAHQFISELPQGYDTKVGDRGVRLSGGQRQRIALARAIVRNPEILILDEATNALDSISEHLIQEALNTLSENRTVIVIAHRLATIEQADKIIVLNEGRVIEEGNLQDLLKLNGLFAQLYNLQHRNAHI</sequence>